<dbReference type="InterPro" id="IPR008792">
    <property type="entry name" value="PQQD"/>
</dbReference>
<name>A0ABT7A0J7_9ACTN</name>
<dbReference type="EMBL" id="JANCPR020000024">
    <property type="protein sequence ID" value="MDJ1134845.1"/>
    <property type="molecule type" value="Genomic_DNA"/>
</dbReference>
<evidence type="ECO:0000313" key="2">
    <source>
        <dbReference type="Proteomes" id="UP001214441"/>
    </source>
</evidence>
<accession>A0ABT7A0J7</accession>
<reference evidence="1 2" key="1">
    <citation type="submission" date="2023-05" db="EMBL/GenBank/DDBJ databases">
        <title>Streptantibioticus silvisoli sp. nov., acidotolerant actinomycetes 1 from pine litter.</title>
        <authorList>
            <person name="Swiecimska M."/>
            <person name="Golinska P."/>
            <person name="Sangal V."/>
            <person name="Wachnowicz B."/>
            <person name="Goodfellow M."/>
        </authorList>
    </citation>
    <scope>NUCLEOTIDE SEQUENCE [LARGE SCALE GENOMIC DNA]</scope>
    <source>
        <strain evidence="1 2">DSM 42109</strain>
    </source>
</reference>
<protein>
    <submittedName>
        <fullName evidence="1">Lasso peptide biosynthesis PqqD family chaperone</fullName>
    </submittedName>
</protein>
<proteinExistence type="predicted"/>
<dbReference type="RefSeq" id="WP_274045778.1">
    <property type="nucleotide sequence ID" value="NZ_JANCPR020000024.1"/>
</dbReference>
<organism evidence="1 2">
    <name type="scientific">Streptomyces iconiensis</name>
    <dbReference type="NCBI Taxonomy" id="1384038"/>
    <lineage>
        <taxon>Bacteria</taxon>
        <taxon>Bacillati</taxon>
        <taxon>Actinomycetota</taxon>
        <taxon>Actinomycetes</taxon>
        <taxon>Kitasatosporales</taxon>
        <taxon>Streptomycetaceae</taxon>
        <taxon>Streptomyces</taxon>
    </lineage>
</organism>
<dbReference type="Pfam" id="PF05402">
    <property type="entry name" value="PqqD"/>
    <property type="match status" value="1"/>
</dbReference>
<dbReference type="NCBIfam" id="NF033530">
    <property type="entry name" value="lasso_PqqD_Strm"/>
    <property type="match status" value="1"/>
</dbReference>
<keyword evidence="2" id="KW-1185">Reference proteome</keyword>
<gene>
    <name evidence="1" type="ORF">NMN56_023385</name>
</gene>
<sequence>MTAGEGRLGLHPHITLTETGEGTAVLLNQRSGKYWQLNATALVVVRALQNGADEETAADQLAQAYPAGADQARGDVAALIATLTEAGALTRH</sequence>
<dbReference type="Gene3D" id="1.10.10.1150">
    <property type="entry name" value="Coenzyme PQQ synthesis protein D (PqqD)"/>
    <property type="match status" value="1"/>
</dbReference>
<comment type="caution">
    <text evidence="1">The sequence shown here is derived from an EMBL/GenBank/DDBJ whole genome shotgun (WGS) entry which is preliminary data.</text>
</comment>
<dbReference type="Proteomes" id="UP001214441">
    <property type="component" value="Unassembled WGS sequence"/>
</dbReference>
<evidence type="ECO:0000313" key="1">
    <source>
        <dbReference type="EMBL" id="MDJ1134845.1"/>
    </source>
</evidence>
<dbReference type="InterPro" id="IPR041881">
    <property type="entry name" value="PqqD_sf"/>
</dbReference>